<gene>
    <name evidence="4" type="ORF">ACFPOG_00970</name>
</gene>
<evidence type="ECO:0000259" key="3">
    <source>
        <dbReference type="Pfam" id="PF00501"/>
    </source>
</evidence>
<dbReference type="Gene3D" id="3.40.50.12780">
    <property type="entry name" value="N-terminal domain of ligase-like"/>
    <property type="match status" value="1"/>
</dbReference>
<dbReference type="SUPFAM" id="SSF56801">
    <property type="entry name" value="Acetyl-CoA synthetase-like"/>
    <property type="match status" value="1"/>
</dbReference>
<dbReference type="Proteomes" id="UP001596044">
    <property type="component" value="Unassembled WGS sequence"/>
</dbReference>
<dbReference type="InterPro" id="IPR045851">
    <property type="entry name" value="AMP-bd_C_sf"/>
</dbReference>
<dbReference type="Pfam" id="PF00501">
    <property type="entry name" value="AMP-binding"/>
    <property type="match status" value="1"/>
</dbReference>
<accession>A0ABW0K0B0</accession>
<sequence>MKVVGPQDVDKSEKTIEAKFIQSMQSKKNVNLFNELLEIARRVGPNAKIVEDIRAAISYKKLILSIYVLSLKLKAHLAKEERIGVLLPNAIGNIVTIFSLFRMGKTPAMLNFSMGAESLKDCCETASVRTILTSRVFIEKGNLQAIVDFLAQGCRILYLEDLQKTITLGDKIKGLLLYLAGKRSSAEVNEMIQFTSGTESKPKGVVLSHDNLFANAKQALAVLDIDNEDKVFNSLPMFHCFGLMLVILPILNGIPLYLYPSPLHYKEIPQLVRKTKSTIMCGTSTFLEGYAAYADDQDFASMRYVIAGGEKLKAEVAQLWHQRFAITILEGYGVTETAPILSLNTPAALRKGTVGRFVPGVEYKIVPVEGIAKGGNLHVKGPNVMKGYLIHGKGYVPLQGWHDCGDIATVDEDGFISIHSRLKRFAKIGGEMVSLNLVEKLAMECFGHTGFYAVSVPAEKKGEQVVLYTTKEDADEKVLRRYIMQQKLSALLIPSKMTYTNVVPLLGSGKTDYVTFTEKAKQLTM</sequence>
<dbReference type="RefSeq" id="WP_270880480.1">
    <property type="nucleotide sequence ID" value="NZ_JAQFVF010000033.1"/>
</dbReference>
<keyword evidence="2" id="KW-0436">Ligase</keyword>
<reference evidence="5" key="1">
    <citation type="journal article" date="2019" name="Int. J. Syst. Evol. Microbiol.">
        <title>The Global Catalogue of Microorganisms (GCM) 10K type strain sequencing project: providing services to taxonomists for standard genome sequencing and annotation.</title>
        <authorList>
            <consortium name="The Broad Institute Genomics Platform"/>
            <consortium name="The Broad Institute Genome Sequencing Center for Infectious Disease"/>
            <person name="Wu L."/>
            <person name="Ma J."/>
        </authorList>
    </citation>
    <scope>NUCLEOTIDE SEQUENCE [LARGE SCALE GENOMIC DNA]</scope>
    <source>
        <strain evidence="5">KACC 11904</strain>
    </source>
</reference>
<dbReference type="InterPro" id="IPR000873">
    <property type="entry name" value="AMP-dep_synth/lig_dom"/>
</dbReference>
<evidence type="ECO:0000256" key="2">
    <source>
        <dbReference type="ARBA" id="ARBA00022598"/>
    </source>
</evidence>
<proteinExistence type="inferred from homology"/>
<dbReference type="PANTHER" id="PTHR43201:SF5">
    <property type="entry name" value="MEDIUM-CHAIN ACYL-COA LIGASE ACSF2, MITOCHONDRIAL"/>
    <property type="match status" value="1"/>
</dbReference>
<keyword evidence="5" id="KW-1185">Reference proteome</keyword>
<dbReference type="InterPro" id="IPR020845">
    <property type="entry name" value="AMP-binding_CS"/>
</dbReference>
<protein>
    <submittedName>
        <fullName evidence="4">AMP-binding protein</fullName>
    </submittedName>
</protein>
<dbReference type="PROSITE" id="PS00455">
    <property type="entry name" value="AMP_BINDING"/>
    <property type="match status" value="1"/>
</dbReference>
<dbReference type="PANTHER" id="PTHR43201">
    <property type="entry name" value="ACYL-COA SYNTHETASE"/>
    <property type="match status" value="1"/>
</dbReference>
<name>A0ABW0K0B0_9BACL</name>
<evidence type="ECO:0000256" key="1">
    <source>
        <dbReference type="ARBA" id="ARBA00006432"/>
    </source>
</evidence>
<feature type="domain" description="AMP-dependent synthetase/ligase" evidence="3">
    <location>
        <begin position="49"/>
        <end position="389"/>
    </location>
</feature>
<comment type="caution">
    <text evidence="4">The sequence shown here is derived from an EMBL/GenBank/DDBJ whole genome shotgun (WGS) entry which is preliminary data.</text>
</comment>
<dbReference type="Gene3D" id="3.30.300.30">
    <property type="match status" value="1"/>
</dbReference>
<evidence type="ECO:0000313" key="5">
    <source>
        <dbReference type="Proteomes" id="UP001596044"/>
    </source>
</evidence>
<evidence type="ECO:0000313" key="4">
    <source>
        <dbReference type="EMBL" id="MFC5446823.1"/>
    </source>
</evidence>
<dbReference type="InterPro" id="IPR042099">
    <property type="entry name" value="ANL_N_sf"/>
</dbReference>
<dbReference type="EMBL" id="JBHSMJ010000004">
    <property type="protein sequence ID" value="MFC5446823.1"/>
    <property type="molecule type" value="Genomic_DNA"/>
</dbReference>
<comment type="similarity">
    <text evidence="1">Belongs to the ATP-dependent AMP-binding enzyme family.</text>
</comment>
<organism evidence="4 5">
    <name type="scientific">Paenibacillus aestuarii</name>
    <dbReference type="NCBI Taxonomy" id="516965"/>
    <lineage>
        <taxon>Bacteria</taxon>
        <taxon>Bacillati</taxon>
        <taxon>Bacillota</taxon>
        <taxon>Bacilli</taxon>
        <taxon>Bacillales</taxon>
        <taxon>Paenibacillaceae</taxon>
        <taxon>Paenibacillus</taxon>
    </lineage>
</organism>